<evidence type="ECO:0000313" key="2">
    <source>
        <dbReference type="Proteomes" id="UP000070449"/>
    </source>
</evidence>
<name>A0A136KIL5_9BACT</name>
<gene>
    <name evidence="1" type="ORF">UZ20_WS6002000602</name>
</gene>
<evidence type="ECO:0000313" key="1">
    <source>
        <dbReference type="EMBL" id="KXK09295.1"/>
    </source>
</evidence>
<dbReference type="EMBL" id="JYPD01000019">
    <property type="protein sequence ID" value="KXK09295.1"/>
    <property type="molecule type" value="Genomic_DNA"/>
</dbReference>
<dbReference type="AlphaFoldDB" id="A0A136KIL5"/>
<dbReference type="STRING" id="1617427.UZ20_WS6002000602"/>
<organism evidence="1 2">
    <name type="scientific">candidate division WS6 bacterium OLB21</name>
    <dbReference type="NCBI Taxonomy" id="1617427"/>
    <lineage>
        <taxon>Bacteria</taxon>
        <taxon>Candidatus Dojkabacteria</taxon>
    </lineage>
</organism>
<proteinExistence type="predicted"/>
<dbReference type="Proteomes" id="UP000070449">
    <property type="component" value="Unassembled WGS sequence"/>
</dbReference>
<reference evidence="1 2" key="1">
    <citation type="submission" date="2015-02" db="EMBL/GenBank/DDBJ databases">
        <title>Improved understanding of the partial-nitritation anammox process through 23 genomes representing the majority of the microbial community.</title>
        <authorList>
            <person name="Speth D.R."/>
            <person name="In T Zandt M."/>
            <person name="Guerrero Cruz S."/>
            <person name="Jetten M.S."/>
            <person name="Dutilh B.E."/>
        </authorList>
    </citation>
    <scope>NUCLEOTIDE SEQUENCE [LARGE SCALE GENOMIC DNA]</scope>
    <source>
        <strain evidence="1">OLB21</strain>
    </source>
</reference>
<comment type="caution">
    <text evidence="1">The sequence shown here is derived from an EMBL/GenBank/DDBJ whole genome shotgun (WGS) entry which is preliminary data.</text>
</comment>
<accession>A0A136KIL5</accession>
<sequence>MKKNLLQLSSFQKLIIFLITLSVGIIAINETQTRHLTVAEEDEDSIEIQESDSDTEVDLQLAENQEQESADLLGISDRKVTVFLDKDGNGNYTQTDSLCDTCVAKSLVAGNRTNGRYPDLKELKTITIASSGSLQESDLLTVNSVWGFFPDRDLAIIPFTVALNDGSSDLYIPARSVKHKISGNNANIAFVNSVDETKILIGFSKLIPSYITAANENSDVWVQLTPDTGKPDFQYLAKSKLTKDDALQTGSSDGYLLEVDFQTKQSLDKLSAEQLYFFLL</sequence>
<protein>
    <submittedName>
        <fullName evidence="1">Uncharacterized protein</fullName>
    </submittedName>
</protein>